<dbReference type="SUPFAM" id="SSF48371">
    <property type="entry name" value="ARM repeat"/>
    <property type="match status" value="1"/>
</dbReference>
<dbReference type="Gene3D" id="1.25.10.10">
    <property type="entry name" value="Leucine-rich Repeat Variant"/>
    <property type="match status" value="1"/>
</dbReference>
<reference evidence="1 2" key="1">
    <citation type="journal article" date="2012" name="Genome Biol.">
        <title>The genome of the polar eukaryotic microalga coccomyxa subellipsoidea reveals traits of cold adaptation.</title>
        <authorList>
            <person name="Blanc G."/>
            <person name="Agarkova I."/>
            <person name="Grimwood J."/>
            <person name="Kuo A."/>
            <person name="Brueggeman A."/>
            <person name="Dunigan D."/>
            <person name="Gurnon J."/>
            <person name="Ladunga I."/>
            <person name="Lindquist E."/>
            <person name="Lucas S."/>
            <person name="Pangilinan J."/>
            <person name="Proschold T."/>
            <person name="Salamov A."/>
            <person name="Schmutz J."/>
            <person name="Weeks D."/>
            <person name="Yamada T."/>
            <person name="Claverie J.M."/>
            <person name="Grigoriev I."/>
            <person name="Van Etten J."/>
            <person name="Lomsadze A."/>
            <person name="Borodovsky M."/>
        </authorList>
    </citation>
    <scope>NUCLEOTIDE SEQUENCE [LARGE SCALE GENOMIC DNA]</scope>
    <source>
        <strain evidence="1 2">C-169</strain>
    </source>
</reference>
<evidence type="ECO:0000313" key="2">
    <source>
        <dbReference type="Proteomes" id="UP000007264"/>
    </source>
</evidence>
<dbReference type="InterPro" id="IPR011989">
    <property type="entry name" value="ARM-like"/>
</dbReference>
<dbReference type="RefSeq" id="XP_005644316.1">
    <property type="nucleotide sequence ID" value="XM_005644259.1"/>
</dbReference>
<comment type="caution">
    <text evidence="1">The sequence shown here is derived from an EMBL/GenBank/DDBJ whole genome shotgun (WGS) entry which is preliminary data.</text>
</comment>
<dbReference type="OrthoDB" id="10510419at2759"/>
<dbReference type="AlphaFoldDB" id="I0YN03"/>
<proteinExistence type="predicted"/>
<name>I0YN03_COCSC</name>
<gene>
    <name evidence="1" type="ORF">COCSUDRAFT_48860</name>
</gene>
<evidence type="ECO:0000313" key="1">
    <source>
        <dbReference type="EMBL" id="EIE19772.1"/>
    </source>
</evidence>
<accession>I0YN03</accession>
<evidence type="ECO:0008006" key="3">
    <source>
        <dbReference type="Google" id="ProtNLM"/>
    </source>
</evidence>
<keyword evidence="2" id="KW-1185">Reference proteome</keyword>
<dbReference type="EMBL" id="AGSI01000018">
    <property type="protein sequence ID" value="EIE19772.1"/>
    <property type="molecule type" value="Genomic_DNA"/>
</dbReference>
<protein>
    <recommendedName>
        <fullName evidence="3">ARM repeat-containing protein</fullName>
    </recommendedName>
</protein>
<dbReference type="InterPro" id="IPR016024">
    <property type="entry name" value="ARM-type_fold"/>
</dbReference>
<dbReference type="GeneID" id="17037744"/>
<dbReference type="Proteomes" id="UP000007264">
    <property type="component" value="Unassembled WGS sequence"/>
</dbReference>
<organism evidence="1 2">
    <name type="scientific">Coccomyxa subellipsoidea (strain C-169)</name>
    <name type="common">Green microalga</name>
    <dbReference type="NCBI Taxonomy" id="574566"/>
    <lineage>
        <taxon>Eukaryota</taxon>
        <taxon>Viridiplantae</taxon>
        <taxon>Chlorophyta</taxon>
        <taxon>core chlorophytes</taxon>
        <taxon>Trebouxiophyceae</taxon>
        <taxon>Trebouxiophyceae incertae sedis</taxon>
        <taxon>Coccomyxaceae</taxon>
        <taxon>Coccomyxa</taxon>
        <taxon>Coccomyxa subellipsoidea</taxon>
    </lineage>
</organism>
<dbReference type="KEGG" id="csl:COCSUDRAFT_48860"/>
<sequence length="214" mass="22891">MSQDTNWTFDLVMFGGSLVTLGQQGWGGGRRCREILLDVDVNRAEALSVCGKDGSIDALHDAVDVLKNEELRCLISMIEADSELSTNPAVCRRSQTAAALLLQRMLRESPSMSQLLLQEKFLEGLVLMVDEGRPAMQAAAAHLLAELAASPDACKAICQAQGGLVVAMLLKTSRSAAARAAAAGCLMKLLPQLSALERQILWSIYPQQLPPGGS</sequence>